<comment type="similarity">
    <text evidence="2">Belongs to the peptidase M13 family.</text>
</comment>
<evidence type="ECO:0000256" key="2">
    <source>
        <dbReference type="ARBA" id="ARBA00007357"/>
    </source>
</evidence>
<feature type="domain" description="DUF243" evidence="3">
    <location>
        <begin position="117"/>
        <end position="216"/>
    </location>
</feature>
<dbReference type="GO" id="GO:0062129">
    <property type="term" value="C:chitin-based extracellular matrix"/>
    <property type="evidence" value="ECO:0007669"/>
    <property type="project" value="TreeGrafter"/>
</dbReference>
<dbReference type="GO" id="GO:0005886">
    <property type="term" value="C:plasma membrane"/>
    <property type="evidence" value="ECO:0007669"/>
    <property type="project" value="UniProtKB-SubCell"/>
</dbReference>
<dbReference type="PROSITE" id="PS51885">
    <property type="entry name" value="NEPRILYSIN"/>
    <property type="match status" value="1"/>
</dbReference>
<dbReference type="AlphaFoldDB" id="A0A7R8YLJ2"/>
<keyword evidence="5" id="KW-1185">Reference proteome</keyword>
<dbReference type="GO" id="GO:0004222">
    <property type="term" value="F:metalloendopeptidase activity"/>
    <property type="evidence" value="ECO:0007669"/>
    <property type="project" value="InterPro"/>
</dbReference>
<evidence type="ECO:0000313" key="4">
    <source>
        <dbReference type="EMBL" id="CAD7077595.1"/>
    </source>
</evidence>
<dbReference type="OrthoDB" id="6376010at2759"/>
<dbReference type="Pfam" id="PF03103">
    <property type="entry name" value="DUF243"/>
    <property type="match status" value="1"/>
</dbReference>
<gene>
    <name evidence="4" type="ORF">HERILL_LOCUS930</name>
</gene>
<dbReference type="Pfam" id="PF05649">
    <property type="entry name" value="Peptidase_M13_N"/>
    <property type="match status" value="1"/>
</dbReference>
<comment type="subcellular location">
    <subcellularLocation>
        <location evidence="1">Cell membrane</location>
        <topology evidence="1">Single-pass type II membrane protein</topology>
    </subcellularLocation>
</comment>
<dbReference type="Gene3D" id="1.10.1380.10">
    <property type="entry name" value="Neutral endopeptidase , domain2"/>
    <property type="match status" value="1"/>
</dbReference>
<dbReference type="InterPro" id="IPR008753">
    <property type="entry name" value="Peptidase_M13_N"/>
</dbReference>
<sequence>MPPYSFMHLDMGTKILFATFAATLARPDVSHGYTYGRGGGDNFIGPAPFESHGMRGGGLNVYSQSDSSSSVTGGITGIGSGISGIGSGIGIGGGIGGDIGIGIGGITGGGYQQNLKPLVTKYFYLHSAPEDTDSQQQVRTVQLGRAQKTYRVVFIKAPGAGSRSASIQPIYPKNEEKTVIYVLSQKDGEINIGDIATPAPSTPSKPEVFFIKYKTAEEAARAQAQIKAQYDKLEGTSKVSDEGVAQVTSVISETSSSSSSSGGWRAFRESKREQMWAYTTALIHLQASYGSSPFFKVSVENRLPHYLGPTRKHCNNLQLKRNVSNVAGGVSHPYGKIITIDEGEVGLPHKMFYSLDNNHKIVKAYKMLLRDFAINMGLVVEDAKLFANGVFHYEQRIVSEIQLRQETSDNEQNQIRTLGEVKKIAPSLPIFESVQAIFSKTKITEKTEVLVRNVDTLETMSIIVSTSDRQPLNDFIIWSVARKYLPYMSREYRALIEDFEKVLHGHISTPPKWYFCSKTIQDWVPFAIDVLKQNPALITTNSPVNIDQPKSDYLLESESEKNEELLKLMFFHIRNELQESIENADWIKQDGRHFLSDMLSNIKLQIGIPTSILDTNKYVNEYYEDLLLQNLFFVEHLEPFWLFAKKQMERKLKPSPNLIDVIVDELYPGYGYETKLFTFNAVQNMAIISKRALQQPYFHYKYPISVNFARVGADIAELLLRMVFLHSAQYNDKQKLSNHSVNSISILGDSIECLNRDIEDKSIPNAVITKLYRRISSINLASKSMQSFVRKVDNSEPISGSSGLEDINYHDLELDRKDRQAGMRKFENEQIFVLSQLQRYCSVTSESYSRYKPYIEGDIAESESFQIMWSHLEFMTESLSCSSGAQKCSDIL</sequence>
<dbReference type="PANTHER" id="PTHR31927:SF2">
    <property type="entry name" value="FI07246P-RELATED"/>
    <property type="match status" value="1"/>
</dbReference>
<dbReference type="PANTHER" id="PTHR31927">
    <property type="entry name" value="FI07246P-RELATED-RELATED"/>
    <property type="match status" value="1"/>
</dbReference>
<dbReference type="GO" id="GO:0040003">
    <property type="term" value="P:chitin-based cuticle development"/>
    <property type="evidence" value="ECO:0007669"/>
    <property type="project" value="TreeGrafter"/>
</dbReference>
<dbReference type="FunCoup" id="A0A7R8YLJ2">
    <property type="interactions" value="84"/>
</dbReference>
<evidence type="ECO:0000259" key="3">
    <source>
        <dbReference type="SMART" id="SM00690"/>
    </source>
</evidence>
<name>A0A7R8YLJ2_HERIL</name>
<dbReference type="SMART" id="SM00690">
    <property type="entry name" value="DM5"/>
    <property type="match status" value="1"/>
</dbReference>
<evidence type="ECO:0000313" key="5">
    <source>
        <dbReference type="Proteomes" id="UP000594454"/>
    </source>
</evidence>
<dbReference type="InterPro" id="IPR042089">
    <property type="entry name" value="Peptidase_M13_dom_2"/>
</dbReference>
<dbReference type="InParanoid" id="A0A7R8YLJ2"/>
<dbReference type="Proteomes" id="UP000594454">
    <property type="component" value="Chromosome 1"/>
</dbReference>
<dbReference type="InterPro" id="IPR024079">
    <property type="entry name" value="MetalloPept_cat_dom_sf"/>
</dbReference>
<organism evidence="4 5">
    <name type="scientific">Hermetia illucens</name>
    <name type="common">Black soldier fly</name>
    <dbReference type="NCBI Taxonomy" id="343691"/>
    <lineage>
        <taxon>Eukaryota</taxon>
        <taxon>Metazoa</taxon>
        <taxon>Ecdysozoa</taxon>
        <taxon>Arthropoda</taxon>
        <taxon>Hexapoda</taxon>
        <taxon>Insecta</taxon>
        <taxon>Pterygota</taxon>
        <taxon>Neoptera</taxon>
        <taxon>Endopterygota</taxon>
        <taxon>Diptera</taxon>
        <taxon>Brachycera</taxon>
        <taxon>Stratiomyomorpha</taxon>
        <taxon>Stratiomyidae</taxon>
        <taxon>Hermetiinae</taxon>
        <taxon>Hermetia</taxon>
    </lineage>
</organism>
<dbReference type="GO" id="GO:0006508">
    <property type="term" value="P:proteolysis"/>
    <property type="evidence" value="ECO:0007669"/>
    <property type="project" value="InterPro"/>
</dbReference>
<dbReference type="EMBL" id="LR899009">
    <property type="protein sequence ID" value="CAD7077595.1"/>
    <property type="molecule type" value="Genomic_DNA"/>
</dbReference>
<reference evidence="4 5" key="1">
    <citation type="submission" date="2020-11" db="EMBL/GenBank/DDBJ databases">
        <authorList>
            <person name="Wallbank WR R."/>
            <person name="Pardo Diaz C."/>
            <person name="Kozak K."/>
            <person name="Martin S."/>
            <person name="Jiggins C."/>
            <person name="Moest M."/>
            <person name="Warren A I."/>
            <person name="Generalovic N T."/>
            <person name="Byers J.R.P. K."/>
            <person name="Montejo-Kovacevich G."/>
            <person name="Yen C E."/>
        </authorList>
    </citation>
    <scope>NUCLEOTIDE SEQUENCE [LARGE SCALE GENOMIC DNA]</scope>
</reference>
<evidence type="ECO:0000256" key="1">
    <source>
        <dbReference type="ARBA" id="ARBA00004401"/>
    </source>
</evidence>
<dbReference type="SUPFAM" id="SSF55486">
    <property type="entry name" value="Metalloproteases ('zincins'), catalytic domain"/>
    <property type="match status" value="1"/>
</dbReference>
<protein>
    <recommendedName>
        <fullName evidence="3">DUF243 domain-containing protein</fullName>
    </recommendedName>
</protein>
<dbReference type="InterPro" id="IPR000718">
    <property type="entry name" value="Peptidase_M13"/>
</dbReference>
<dbReference type="GO" id="GO:0008010">
    <property type="term" value="F:structural constituent of chitin-based larval cuticle"/>
    <property type="evidence" value="ECO:0007669"/>
    <property type="project" value="TreeGrafter"/>
</dbReference>
<accession>A0A7R8YLJ2</accession>
<dbReference type="Gene3D" id="3.40.390.10">
    <property type="entry name" value="Collagenase (Catalytic Domain)"/>
    <property type="match status" value="1"/>
</dbReference>
<proteinExistence type="inferred from homology"/>
<dbReference type="InterPro" id="IPR004145">
    <property type="entry name" value="DUF243"/>
</dbReference>